<reference evidence="1 2" key="1">
    <citation type="submission" date="2024-01" db="EMBL/GenBank/DDBJ databases">
        <title>Genome assemblies of Stephania.</title>
        <authorList>
            <person name="Yang L."/>
        </authorList>
    </citation>
    <scope>NUCLEOTIDE SEQUENCE [LARGE SCALE GENOMIC DNA]</scope>
    <source>
        <strain evidence="1">YNDBR</strain>
        <tissue evidence="1">Leaf</tissue>
    </source>
</reference>
<gene>
    <name evidence="1" type="ORF">Syun_023599</name>
</gene>
<proteinExistence type="predicted"/>
<evidence type="ECO:0000313" key="2">
    <source>
        <dbReference type="Proteomes" id="UP001420932"/>
    </source>
</evidence>
<organism evidence="1 2">
    <name type="scientific">Stephania yunnanensis</name>
    <dbReference type="NCBI Taxonomy" id="152371"/>
    <lineage>
        <taxon>Eukaryota</taxon>
        <taxon>Viridiplantae</taxon>
        <taxon>Streptophyta</taxon>
        <taxon>Embryophyta</taxon>
        <taxon>Tracheophyta</taxon>
        <taxon>Spermatophyta</taxon>
        <taxon>Magnoliopsida</taxon>
        <taxon>Ranunculales</taxon>
        <taxon>Menispermaceae</taxon>
        <taxon>Menispermoideae</taxon>
        <taxon>Cissampelideae</taxon>
        <taxon>Stephania</taxon>
    </lineage>
</organism>
<dbReference type="AlphaFoldDB" id="A0AAP0FNC8"/>
<name>A0AAP0FNC8_9MAGN</name>
<comment type="caution">
    <text evidence="1">The sequence shown here is derived from an EMBL/GenBank/DDBJ whole genome shotgun (WGS) entry which is preliminary data.</text>
</comment>
<accession>A0AAP0FNC8</accession>
<evidence type="ECO:0000313" key="1">
    <source>
        <dbReference type="EMBL" id="KAK9107588.1"/>
    </source>
</evidence>
<dbReference type="EMBL" id="JBBNAF010000010">
    <property type="protein sequence ID" value="KAK9107588.1"/>
    <property type="molecule type" value="Genomic_DNA"/>
</dbReference>
<sequence length="79" mass="8720">MDELSKAQHQLAFHTHDDERREELKAFDDTKAGVKGLVDAGVTKIPRIFINPFGLCSESSTVIAVLVFHIRGAIGQITE</sequence>
<keyword evidence="2" id="KW-1185">Reference proteome</keyword>
<protein>
    <submittedName>
        <fullName evidence="1">Uncharacterized protein</fullName>
    </submittedName>
</protein>
<dbReference type="Proteomes" id="UP001420932">
    <property type="component" value="Unassembled WGS sequence"/>
</dbReference>